<dbReference type="InterPro" id="IPR001109">
    <property type="entry name" value="Hydrogenase_HupF/HypC"/>
</dbReference>
<dbReference type="Gene3D" id="2.30.30.140">
    <property type="match status" value="1"/>
</dbReference>
<dbReference type="PANTHER" id="PTHR35177:SF2">
    <property type="entry name" value="HYDROGENASE MATURATION FACTOR HYBG"/>
    <property type="match status" value="1"/>
</dbReference>
<proteinExistence type="inferred from homology"/>
<dbReference type="SUPFAM" id="SSF159127">
    <property type="entry name" value="HupF/HypC-like"/>
    <property type="match status" value="1"/>
</dbReference>
<accession>A0A6I1ERI6</accession>
<organism evidence="2 3">
    <name type="scientific">Sutterella seckii</name>
    <dbReference type="NCBI Taxonomy" id="1944635"/>
    <lineage>
        <taxon>Bacteria</taxon>
        <taxon>Pseudomonadati</taxon>
        <taxon>Pseudomonadota</taxon>
        <taxon>Betaproteobacteria</taxon>
        <taxon>Burkholderiales</taxon>
        <taxon>Sutterellaceae</taxon>
        <taxon>Sutterella</taxon>
    </lineage>
</organism>
<dbReference type="PRINTS" id="PR00445">
    <property type="entry name" value="HUPFHYPC"/>
</dbReference>
<dbReference type="EMBL" id="WEHX01000019">
    <property type="protein sequence ID" value="KAB7661342.1"/>
    <property type="molecule type" value="Genomic_DNA"/>
</dbReference>
<dbReference type="GO" id="GO:0051604">
    <property type="term" value="P:protein maturation"/>
    <property type="evidence" value="ECO:0007669"/>
    <property type="project" value="TreeGrafter"/>
</dbReference>
<gene>
    <name evidence="2" type="ORF">GBM95_04655</name>
</gene>
<dbReference type="OrthoDB" id="9806017at2"/>
<evidence type="ECO:0000313" key="3">
    <source>
        <dbReference type="Proteomes" id="UP000430564"/>
    </source>
</evidence>
<dbReference type="RefSeq" id="WP_152158020.1">
    <property type="nucleotide sequence ID" value="NZ_WEHX01000019.1"/>
</dbReference>
<dbReference type="AlphaFoldDB" id="A0A6I1ERI6"/>
<dbReference type="NCBIfam" id="TIGR00074">
    <property type="entry name" value="hypC_hupF"/>
    <property type="match status" value="1"/>
</dbReference>
<protein>
    <submittedName>
        <fullName evidence="2">HypC/HybG/HupF family hydrogenase formation chaperone</fullName>
    </submittedName>
</protein>
<dbReference type="GO" id="GO:0005506">
    <property type="term" value="F:iron ion binding"/>
    <property type="evidence" value="ECO:0007669"/>
    <property type="project" value="TreeGrafter"/>
</dbReference>
<comment type="caution">
    <text evidence="2">The sequence shown here is derived from an EMBL/GenBank/DDBJ whole genome shotgun (WGS) entry which is preliminary data.</text>
</comment>
<dbReference type="Pfam" id="PF01455">
    <property type="entry name" value="HupF_HypC"/>
    <property type="match status" value="1"/>
</dbReference>
<comment type="similarity">
    <text evidence="1">Belongs to the HupF/HypC family.</text>
</comment>
<evidence type="ECO:0000256" key="1">
    <source>
        <dbReference type="ARBA" id="ARBA00006018"/>
    </source>
</evidence>
<sequence length="86" mass="8979">MCLAVPAEILSVSPNGSDAMASIGGIEKPVDVSLIDHPVPGDWVIVHVGFALNRIDAKEAEETLRILESAGELREGMTITSGGARP</sequence>
<name>A0A6I1ERI6_9BURK</name>
<dbReference type="PANTHER" id="PTHR35177">
    <property type="entry name" value="HYDROGENASE MATURATION FACTOR HYBG"/>
    <property type="match status" value="1"/>
</dbReference>
<dbReference type="GO" id="GO:1902670">
    <property type="term" value="F:carbon dioxide binding"/>
    <property type="evidence" value="ECO:0007669"/>
    <property type="project" value="TreeGrafter"/>
</dbReference>
<evidence type="ECO:0000313" key="2">
    <source>
        <dbReference type="EMBL" id="KAB7661342.1"/>
    </source>
</evidence>
<reference evidence="2 3" key="1">
    <citation type="submission" date="2019-10" db="EMBL/GenBank/DDBJ databases">
        <title>Genome diversity of Sutterella seckii.</title>
        <authorList>
            <person name="Chaplin A.V."/>
            <person name="Sokolova S.R."/>
            <person name="Mosin K.A."/>
            <person name="Ivanova E.L."/>
            <person name="Kochetkova T.O."/>
            <person name="Goltsov A.Y."/>
            <person name="Trofimov D.Y."/>
            <person name="Efimov B.A."/>
        </authorList>
    </citation>
    <scope>NUCLEOTIDE SEQUENCE [LARGE SCALE GENOMIC DNA]</scope>
    <source>
        <strain evidence="2 3">ASD393</strain>
    </source>
</reference>
<dbReference type="Proteomes" id="UP000430564">
    <property type="component" value="Unassembled WGS sequence"/>
</dbReference>